<keyword evidence="1" id="KW-1015">Disulfide bond</keyword>
<dbReference type="PROSITE" id="PS50835">
    <property type="entry name" value="IG_LIKE"/>
    <property type="match status" value="1"/>
</dbReference>
<evidence type="ECO:0000313" key="3">
    <source>
        <dbReference type="Proteomes" id="UP000887566"/>
    </source>
</evidence>
<accession>A0A914VU36</accession>
<proteinExistence type="predicted"/>
<keyword evidence="3" id="KW-1185">Reference proteome</keyword>
<dbReference type="InterPro" id="IPR007110">
    <property type="entry name" value="Ig-like_dom"/>
</dbReference>
<evidence type="ECO:0000256" key="1">
    <source>
        <dbReference type="ARBA" id="ARBA00023157"/>
    </source>
</evidence>
<protein>
    <submittedName>
        <fullName evidence="4">Ig-like domain-containing protein</fullName>
    </submittedName>
</protein>
<feature type="domain" description="Ig-like" evidence="2">
    <location>
        <begin position="132"/>
        <end position="192"/>
    </location>
</feature>
<evidence type="ECO:0000313" key="4">
    <source>
        <dbReference type="WBParaSite" id="PSAMB.scaffold2405size23394.g17626.t1"/>
    </source>
</evidence>
<dbReference type="SMART" id="SM00032">
    <property type="entry name" value="CCP"/>
    <property type="match status" value="2"/>
</dbReference>
<dbReference type="InterPro" id="IPR000436">
    <property type="entry name" value="Sushi_SCR_CCP_dom"/>
</dbReference>
<organism evidence="3 4">
    <name type="scientific">Plectus sambesii</name>
    <dbReference type="NCBI Taxonomy" id="2011161"/>
    <lineage>
        <taxon>Eukaryota</taxon>
        <taxon>Metazoa</taxon>
        <taxon>Ecdysozoa</taxon>
        <taxon>Nematoda</taxon>
        <taxon>Chromadorea</taxon>
        <taxon>Plectida</taxon>
        <taxon>Plectina</taxon>
        <taxon>Plectoidea</taxon>
        <taxon>Plectidae</taxon>
        <taxon>Plectus</taxon>
    </lineage>
</organism>
<dbReference type="WBParaSite" id="PSAMB.scaffold2405size23394.g17626.t1">
    <property type="protein sequence ID" value="PSAMB.scaffold2405size23394.g17626.t1"/>
    <property type="gene ID" value="PSAMB.scaffold2405size23394.g17626"/>
</dbReference>
<reference evidence="4" key="1">
    <citation type="submission" date="2022-11" db="UniProtKB">
        <authorList>
            <consortium name="WormBaseParasite"/>
        </authorList>
    </citation>
    <scope>IDENTIFICATION</scope>
</reference>
<evidence type="ECO:0000259" key="2">
    <source>
        <dbReference type="PROSITE" id="PS50835"/>
    </source>
</evidence>
<sequence length="239" mass="24330">MMMSTNASGSSQKLVKMVTWRAILFVGLCWLLIMDRSSEACAPTFPGEDITEEDITESPVPISPVPTCLVGTTPLGSFSPTPGSTVVEGATVTLTCDASAQLDGTVATATCSAGVLSPTSLCVPTCLVGTTPYGSFSPAPGSTVLEGDTVTLTCDASAYLDGAVVTATCSSGVLSSTSLCLPCPDTTWIYDSTTDRCFKAFAATPVPGMCSKDVPCAGLAALYGAPSALAYTLNFQALV</sequence>
<dbReference type="Proteomes" id="UP000887566">
    <property type="component" value="Unplaced"/>
</dbReference>
<dbReference type="AlphaFoldDB" id="A0A914VU36"/>
<name>A0A914VU36_9BILA</name>